<dbReference type="InterPro" id="IPR036691">
    <property type="entry name" value="Endo/exonu/phosph_ase_sf"/>
</dbReference>
<dbReference type="Gene3D" id="3.60.10.10">
    <property type="entry name" value="Endonuclease/exonuclease/phosphatase"/>
    <property type="match status" value="1"/>
</dbReference>
<sequence length="206" mass="23643">MDIIQCYAPTNESDADDKEEFYSTLLTIIQARLRRNIIITMGDFNAKIGSNNWGYEEIVGQQALKETPRLEEFKISHSNKFQVLQELLEEETIDEKWQGIKEAVTSTCQGVLGTKKHSHKKWISAETLKKIEMRKKKAAINNSRTRAGKAKAQEEYSEANRTIKRNLRADERNYMETLAAEAEEAAHHGNMRDLYATIKKLSGKYS</sequence>
<organism evidence="2 3">
    <name type="scientific">Synaphobranchus kaupii</name>
    <name type="common">Kaup's arrowtooth eel</name>
    <dbReference type="NCBI Taxonomy" id="118154"/>
    <lineage>
        <taxon>Eukaryota</taxon>
        <taxon>Metazoa</taxon>
        <taxon>Chordata</taxon>
        <taxon>Craniata</taxon>
        <taxon>Vertebrata</taxon>
        <taxon>Euteleostomi</taxon>
        <taxon>Actinopterygii</taxon>
        <taxon>Neopterygii</taxon>
        <taxon>Teleostei</taxon>
        <taxon>Anguilliformes</taxon>
        <taxon>Synaphobranchidae</taxon>
        <taxon>Synaphobranchus</taxon>
    </lineage>
</organism>
<comment type="caution">
    <text evidence="2">The sequence shown here is derived from an EMBL/GenBank/DDBJ whole genome shotgun (WGS) entry which is preliminary data.</text>
</comment>
<dbReference type="OrthoDB" id="410381at2759"/>
<feature type="region of interest" description="Disordered" evidence="1">
    <location>
        <begin position="138"/>
        <end position="159"/>
    </location>
</feature>
<name>A0A9Q1FIJ5_SYNKA</name>
<protein>
    <recommendedName>
        <fullName evidence="4">Endonuclease/exonuclease/phosphatase domain-containing protein</fullName>
    </recommendedName>
</protein>
<dbReference type="SUPFAM" id="SSF56219">
    <property type="entry name" value="DNase I-like"/>
    <property type="match status" value="1"/>
</dbReference>
<evidence type="ECO:0000313" key="2">
    <source>
        <dbReference type="EMBL" id="KAJ8359590.1"/>
    </source>
</evidence>
<accession>A0A9Q1FIJ5</accession>
<reference evidence="2" key="1">
    <citation type="journal article" date="2023" name="Science">
        <title>Genome structures resolve the early diversification of teleost fishes.</title>
        <authorList>
            <person name="Parey E."/>
            <person name="Louis A."/>
            <person name="Montfort J."/>
            <person name="Bouchez O."/>
            <person name="Roques C."/>
            <person name="Iampietro C."/>
            <person name="Lluch J."/>
            <person name="Castinel A."/>
            <person name="Donnadieu C."/>
            <person name="Desvignes T."/>
            <person name="Floi Bucao C."/>
            <person name="Jouanno E."/>
            <person name="Wen M."/>
            <person name="Mejri S."/>
            <person name="Dirks R."/>
            <person name="Jansen H."/>
            <person name="Henkel C."/>
            <person name="Chen W.J."/>
            <person name="Zahm M."/>
            <person name="Cabau C."/>
            <person name="Klopp C."/>
            <person name="Thompson A.W."/>
            <person name="Robinson-Rechavi M."/>
            <person name="Braasch I."/>
            <person name="Lecointre G."/>
            <person name="Bobe J."/>
            <person name="Postlethwait J.H."/>
            <person name="Berthelot C."/>
            <person name="Roest Crollius H."/>
            <person name="Guiguen Y."/>
        </authorList>
    </citation>
    <scope>NUCLEOTIDE SEQUENCE</scope>
    <source>
        <strain evidence="2">WJC10195</strain>
    </source>
</reference>
<proteinExistence type="predicted"/>
<evidence type="ECO:0000256" key="1">
    <source>
        <dbReference type="SAM" id="MobiDB-lite"/>
    </source>
</evidence>
<evidence type="ECO:0008006" key="4">
    <source>
        <dbReference type="Google" id="ProtNLM"/>
    </source>
</evidence>
<evidence type="ECO:0000313" key="3">
    <source>
        <dbReference type="Proteomes" id="UP001152622"/>
    </source>
</evidence>
<dbReference type="AlphaFoldDB" id="A0A9Q1FIJ5"/>
<gene>
    <name evidence="2" type="ORF">SKAU_G00161150</name>
</gene>
<keyword evidence="3" id="KW-1185">Reference proteome</keyword>
<dbReference type="EMBL" id="JAINUF010000005">
    <property type="protein sequence ID" value="KAJ8359590.1"/>
    <property type="molecule type" value="Genomic_DNA"/>
</dbReference>
<dbReference type="Proteomes" id="UP001152622">
    <property type="component" value="Chromosome 5"/>
</dbReference>